<dbReference type="SUPFAM" id="SSF53790">
    <property type="entry name" value="Tetrapyrrole methylase"/>
    <property type="match status" value="1"/>
</dbReference>
<evidence type="ECO:0000256" key="4">
    <source>
        <dbReference type="ARBA" id="ARBA00022691"/>
    </source>
</evidence>
<dbReference type="PANTHER" id="PTHR45790:SF3">
    <property type="entry name" value="S-ADENOSYL-L-METHIONINE-DEPENDENT UROPORPHYRINOGEN III METHYLTRANSFERASE, CHLOROPLASTIC"/>
    <property type="match status" value="1"/>
</dbReference>
<evidence type="ECO:0000313" key="9">
    <source>
        <dbReference type="EMBL" id="CAK0875958.1"/>
    </source>
</evidence>
<keyword evidence="3 6" id="KW-0808">Transferase</keyword>
<dbReference type="Gene3D" id="3.30.950.10">
    <property type="entry name" value="Methyltransferase, Cobalt-precorrin-4 Transmethylase, Domain 2"/>
    <property type="match status" value="1"/>
</dbReference>
<name>A0ABN9VUE3_9DINO</name>
<feature type="domain" description="Tetrapyrrole methylase" evidence="8">
    <location>
        <begin position="101"/>
        <end position="317"/>
    </location>
</feature>
<dbReference type="EMBL" id="CAUYUJ010017578">
    <property type="protein sequence ID" value="CAK0875958.1"/>
    <property type="molecule type" value="Genomic_DNA"/>
</dbReference>
<dbReference type="PROSITE" id="PS00839">
    <property type="entry name" value="SUMT_1"/>
    <property type="match status" value="1"/>
</dbReference>
<dbReference type="InterPro" id="IPR006366">
    <property type="entry name" value="CobA/CysG_C"/>
</dbReference>
<protein>
    <recommendedName>
        <fullName evidence="1">uroporphyrinogen-III C-methyltransferase</fullName>
        <ecNumber evidence="1">2.1.1.107</ecNumber>
    </recommendedName>
</protein>
<dbReference type="InterPro" id="IPR014776">
    <property type="entry name" value="4pyrrole_Mease_sub2"/>
</dbReference>
<keyword evidence="4" id="KW-0949">S-adenosyl-L-methionine</keyword>
<dbReference type="Gene3D" id="3.40.1010.10">
    <property type="entry name" value="Cobalt-precorrin-4 Transmethylase, Domain 1"/>
    <property type="match status" value="1"/>
</dbReference>
<dbReference type="InterPro" id="IPR035996">
    <property type="entry name" value="4pyrrol_Methylase_sf"/>
</dbReference>
<dbReference type="InterPro" id="IPR003043">
    <property type="entry name" value="Uropor_MeTrfase_CS"/>
</dbReference>
<reference evidence="9" key="1">
    <citation type="submission" date="2023-10" db="EMBL/GenBank/DDBJ databases">
        <authorList>
            <person name="Chen Y."/>
            <person name="Shah S."/>
            <person name="Dougan E. K."/>
            <person name="Thang M."/>
            <person name="Chan C."/>
        </authorList>
    </citation>
    <scope>NUCLEOTIDE SEQUENCE [LARGE SCALE GENOMIC DNA]</scope>
</reference>
<dbReference type="Pfam" id="PF00590">
    <property type="entry name" value="TP_methylase"/>
    <property type="match status" value="1"/>
</dbReference>
<feature type="region of interest" description="Disordered" evidence="7">
    <location>
        <begin position="47"/>
        <end position="68"/>
    </location>
</feature>
<dbReference type="NCBIfam" id="NF004790">
    <property type="entry name" value="PRK06136.1"/>
    <property type="match status" value="1"/>
</dbReference>
<dbReference type="PANTHER" id="PTHR45790">
    <property type="entry name" value="SIROHEME SYNTHASE-RELATED"/>
    <property type="match status" value="1"/>
</dbReference>
<dbReference type="InterPro" id="IPR000878">
    <property type="entry name" value="4pyrrol_Mease"/>
</dbReference>
<sequence>MLVVVENKPLSLPFLARYQSSRSAVPSAADDGDRVALRARALWLRPLPPPTGHRHNQEVHGPADPENFLSPTSYVVSGQKRRAAPQSPAAEPLQPSGLGRVSLVGAGPGDPELLTLKAVRRLEAAEVVLHDALLPEEILAMVPASAELVNVGKRCGMARDRGAQQLEINQLLLSHARRGRSVVRLKCGDPLIFGRGGEELEFLAEHGVAAEVVPGISACLGAAASLQVPLTHRTCGANQVRLLVGQTKAMVLPDLDWAELAQNVHKQSVVFYMGFKSLDTICERLLAHGAPEETPMMLVESATTPHESALAGTVKTLPGLARERPGRGGPVLMFLGHTVAFPQRLEQLSGGRVVKRQRVGDLDES</sequence>
<gene>
    <name evidence="9" type="ORF">PCOR1329_LOCUS60499</name>
</gene>
<evidence type="ECO:0000256" key="2">
    <source>
        <dbReference type="ARBA" id="ARBA00022603"/>
    </source>
</evidence>
<dbReference type="InterPro" id="IPR014777">
    <property type="entry name" value="4pyrrole_Mease_sub1"/>
</dbReference>
<comment type="caution">
    <text evidence="9">The sequence shown here is derived from an EMBL/GenBank/DDBJ whole genome shotgun (WGS) entry which is preliminary data.</text>
</comment>
<evidence type="ECO:0000259" key="8">
    <source>
        <dbReference type="Pfam" id="PF00590"/>
    </source>
</evidence>
<accession>A0ABN9VUE3</accession>
<dbReference type="CDD" id="cd11642">
    <property type="entry name" value="SUMT"/>
    <property type="match status" value="1"/>
</dbReference>
<evidence type="ECO:0000313" key="10">
    <source>
        <dbReference type="Proteomes" id="UP001189429"/>
    </source>
</evidence>
<dbReference type="Proteomes" id="UP001189429">
    <property type="component" value="Unassembled WGS sequence"/>
</dbReference>
<keyword evidence="10" id="KW-1185">Reference proteome</keyword>
<evidence type="ECO:0000256" key="7">
    <source>
        <dbReference type="SAM" id="MobiDB-lite"/>
    </source>
</evidence>
<dbReference type="InterPro" id="IPR050161">
    <property type="entry name" value="Siro_Cobalamin_biosynth"/>
</dbReference>
<evidence type="ECO:0000256" key="6">
    <source>
        <dbReference type="RuleBase" id="RU003960"/>
    </source>
</evidence>
<comment type="similarity">
    <text evidence="6">Belongs to the precorrin methyltransferase family.</text>
</comment>
<dbReference type="PROSITE" id="PS00840">
    <property type="entry name" value="SUMT_2"/>
    <property type="match status" value="1"/>
</dbReference>
<organism evidence="9 10">
    <name type="scientific">Prorocentrum cordatum</name>
    <dbReference type="NCBI Taxonomy" id="2364126"/>
    <lineage>
        <taxon>Eukaryota</taxon>
        <taxon>Sar</taxon>
        <taxon>Alveolata</taxon>
        <taxon>Dinophyceae</taxon>
        <taxon>Prorocentrales</taxon>
        <taxon>Prorocentraceae</taxon>
        <taxon>Prorocentrum</taxon>
    </lineage>
</organism>
<dbReference type="NCBIfam" id="TIGR01469">
    <property type="entry name" value="cobA_cysG_Cterm"/>
    <property type="match status" value="1"/>
</dbReference>
<keyword evidence="2 6" id="KW-0489">Methyltransferase</keyword>
<dbReference type="EC" id="2.1.1.107" evidence="1"/>
<evidence type="ECO:0000256" key="5">
    <source>
        <dbReference type="ARBA" id="ARBA00023244"/>
    </source>
</evidence>
<proteinExistence type="inferred from homology"/>
<evidence type="ECO:0000256" key="1">
    <source>
        <dbReference type="ARBA" id="ARBA00012162"/>
    </source>
</evidence>
<keyword evidence="5" id="KW-0627">Porphyrin biosynthesis</keyword>
<evidence type="ECO:0000256" key="3">
    <source>
        <dbReference type="ARBA" id="ARBA00022679"/>
    </source>
</evidence>